<reference evidence="2" key="1">
    <citation type="submission" date="2020-05" db="EMBL/GenBank/DDBJ databases">
        <title>Mycena genomes resolve the evolution of fungal bioluminescence.</title>
        <authorList>
            <person name="Tsai I.J."/>
        </authorList>
    </citation>
    <scope>NUCLEOTIDE SEQUENCE</scope>
    <source>
        <strain evidence="2">160909Yilan</strain>
    </source>
</reference>
<proteinExistence type="predicted"/>
<sequence length="220" mass="24579">MSPDLTHSKRLHTTEWFPNPPPTTDQIFGMPPCVATGVPTPLPHHLRLGRTFDDVDASKRVSVDDTVTALNRDEKPLIFHPVRQSSLDSAPSPEDDHVARSTGLSFLHRKKSRKASGGILTAEPLPIVDRKKSQLFAPLLHRRLSQDVDANHRFSMEGQESPERPSQDSARVLPKRSQTLRTQPYEAPYFFPAPGSVEADSYLPPRRKPARSKTLAPDET</sequence>
<dbReference type="Proteomes" id="UP000623467">
    <property type="component" value="Unassembled WGS sequence"/>
</dbReference>
<feature type="region of interest" description="Disordered" evidence="1">
    <location>
        <begin position="1"/>
        <end position="23"/>
    </location>
</feature>
<gene>
    <name evidence="2" type="ORF">MSAN_02248200</name>
</gene>
<feature type="region of interest" description="Disordered" evidence="1">
    <location>
        <begin position="155"/>
        <end position="220"/>
    </location>
</feature>
<feature type="compositionally biased region" description="Basic and acidic residues" evidence="1">
    <location>
        <begin position="155"/>
        <end position="166"/>
    </location>
</feature>
<feature type="region of interest" description="Disordered" evidence="1">
    <location>
        <begin position="84"/>
        <end position="105"/>
    </location>
</feature>
<accession>A0A8H6XBV6</accession>
<keyword evidence="3" id="KW-1185">Reference proteome</keyword>
<dbReference type="OrthoDB" id="3069322at2759"/>
<dbReference type="EMBL" id="JACAZH010000033">
    <property type="protein sequence ID" value="KAF7337746.1"/>
    <property type="molecule type" value="Genomic_DNA"/>
</dbReference>
<evidence type="ECO:0000313" key="3">
    <source>
        <dbReference type="Proteomes" id="UP000623467"/>
    </source>
</evidence>
<protein>
    <submittedName>
        <fullName evidence="2">Uncharacterized protein</fullName>
    </submittedName>
</protein>
<comment type="caution">
    <text evidence="2">The sequence shown here is derived from an EMBL/GenBank/DDBJ whole genome shotgun (WGS) entry which is preliminary data.</text>
</comment>
<evidence type="ECO:0000313" key="2">
    <source>
        <dbReference type="EMBL" id="KAF7337746.1"/>
    </source>
</evidence>
<evidence type="ECO:0000256" key="1">
    <source>
        <dbReference type="SAM" id="MobiDB-lite"/>
    </source>
</evidence>
<name>A0A8H6XBV6_9AGAR</name>
<organism evidence="2 3">
    <name type="scientific">Mycena sanguinolenta</name>
    <dbReference type="NCBI Taxonomy" id="230812"/>
    <lineage>
        <taxon>Eukaryota</taxon>
        <taxon>Fungi</taxon>
        <taxon>Dikarya</taxon>
        <taxon>Basidiomycota</taxon>
        <taxon>Agaricomycotina</taxon>
        <taxon>Agaricomycetes</taxon>
        <taxon>Agaricomycetidae</taxon>
        <taxon>Agaricales</taxon>
        <taxon>Marasmiineae</taxon>
        <taxon>Mycenaceae</taxon>
        <taxon>Mycena</taxon>
    </lineage>
</organism>
<dbReference type="AlphaFoldDB" id="A0A8H6XBV6"/>